<dbReference type="EMBL" id="CP111021">
    <property type="protein sequence ID" value="WAR16827.1"/>
    <property type="molecule type" value="Genomic_DNA"/>
</dbReference>
<feature type="compositionally biased region" description="Basic and acidic residues" evidence="5">
    <location>
        <begin position="253"/>
        <end position="311"/>
    </location>
</feature>
<dbReference type="Gene3D" id="3.30.40.10">
    <property type="entry name" value="Zinc/RING finger domain, C3HC4 (zinc finger)"/>
    <property type="match status" value="1"/>
</dbReference>
<evidence type="ECO:0000313" key="8">
    <source>
        <dbReference type="Proteomes" id="UP001164746"/>
    </source>
</evidence>
<dbReference type="Pfam" id="PF00628">
    <property type="entry name" value="PHD"/>
    <property type="match status" value="1"/>
</dbReference>
<proteinExistence type="predicted"/>
<dbReference type="Pfam" id="PF03184">
    <property type="entry name" value="DDE_1"/>
    <property type="match status" value="1"/>
</dbReference>
<dbReference type="SUPFAM" id="SSF57903">
    <property type="entry name" value="FYVE/PHD zinc finger"/>
    <property type="match status" value="1"/>
</dbReference>
<sequence>MSGSGRITAQVCMSASRRFLQTLGSIPHRTIEGVPTSWMFSSSESGHINAEIFYQWLGKVFIPNCGKERPFLLVLDNHDNHIFIPTIKAAIENGVVLVGFPGHTTHILQPLDVKIVTNVGYVRDGVTVGNHKFPAILRHAIDQTSKASAQKPFEVTGQFPVNRNAIDTLQLITPTFSTAETSDGKIQFEAETCLTCGYFIKNPLVTRGIVPERLAQILVPPPAKPVAHVPKMSKKRVEKGRVVSTEEMLLELQEKERQEEEKRAGVEPRKKDAEEKHRVKAQEAEEKRQRKETTKAAREEKRKNEEDEKEARKRARMEKKSRPGRKEFREREIARVRAFSFVCGVCREHGTVTDEEKGLFWYSCDGCDRWFHNVCLSVDDLCKAVESLNGGEWMCDSCRPGLIEE</sequence>
<name>A0ABY7F740_MYAAR</name>
<organism evidence="7 8">
    <name type="scientific">Mya arenaria</name>
    <name type="common">Soft-shell clam</name>
    <dbReference type="NCBI Taxonomy" id="6604"/>
    <lineage>
        <taxon>Eukaryota</taxon>
        <taxon>Metazoa</taxon>
        <taxon>Spiralia</taxon>
        <taxon>Lophotrochozoa</taxon>
        <taxon>Mollusca</taxon>
        <taxon>Bivalvia</taxon>
        <taxon>Autobranchia</taxon>
        <taxon>Heteroconchia</taxon>
        <taxon>Euheterodonta</taxon>
        <taxon>Imparidentia</taxon>
        <taxon>Neoheterodontei</taxon>
        <taxon>Myida</taxon>
        <taxon>Myoidea</taxon>
        <taxon>Myidae</taxon>
        <taxon>Mya</taxon>
    </lineage>
</organism>
<keyword evidence="1" id="KW-0479">Metal-binding</keyword>
<keyword evidence="3" id="KW-0862">Zinc</keyword>
<reference evidence="7" key="1">
    <citation type="submission" date="2022-11" db="EMBL/GenBank/DDBJ databases">
        <title>Centuries of genome instability and evolution in soft-shell clam transmissible cancer (bioRxiv).</title>
        <authorList>
            <person name="Hart S.F.M."/>
            <person name="Yonemitsu M.A."/>
            <person name="Giersch R.M."/>
            <person name="Beal B.F."/>
            <person name="Arriagada G."/>
            <person name="Davis B.W."/>
            <person name="Ostrander E.A."/>
            <person name="Goff S.P."/>
            <person name="Metzger M.J."/>
        </authorList>
    </citation>
    <scope>NUCLEOTIDE SEQUENCE</scope>
    <source>
        <strain evidence="7">MELC-2E11</strain>
        <tissue evidence="7">Siphon/mantle</tissue>
    </source>
</reference>
<dbReference type="CDD" id="cd15517">
    <property type="entry name" value="PHD_TCF19_like"/>
    <property type="match status" value="1"/>
</dbReference>
<feature type="domain" description="PHD-type" evidence="6">
    <location>
        <begin position="340"/>
        <end position="401"/>
    </location>
</feature>
<evidence type="ECO:0000259" key="6">
    <source>
        <dbReference type="PROSITE" id="PS50016"/>
    </source>
</evidence>
<feature type="compositionally biased region" description="Basic and acidic residues" evidence="5">
    <location>
        <begin position="318"/>
        <end position="327"/>
    </location>
</feature>
<evidence type="ECO:0000256" key="4">
    <source>
        <dbReference type="PROSITE-ProRule" id="PRU00146"/>
    </source>
</evidence>
<dbReference type="InterPro" id="IPR013083">
    <property type="entry name" value="Znf_RING/FYVE/PHD"/>
</dbReference>
<dbReference type="SMART" id="SM00249">
    <property type="entry name" value="PHD"/>
    <property type="match status" value="1"/>
</dbReference>
<evidence type="ECO:0000256" key="2">
    <source>
        <dbReference type="ARBA" id="ARBA00022771"/>
    </source>
</evidence>
<evidence type="ECO:0000256" key="3">
    <source>
        <dbReference type="ARBA" id="ARBA00022833"/>
    </source>
</evidence>
<evidence type="ECO:0000256" key="5">
    <source>
        <dbReference type="SAM" id="MobiDB-lite"/>
    </source>
</evidence>
<feature type="region of interest" description="Disordered" evidence="5">
    <location>
        <begin position="253"/>
        <end position="327"/>
    </location>
</feature>
<dbReference type="InterPro" id="IPR011011">
    <property type="entry name" value="Znf_FYVE_PHD"/>
</dbReference>
<accession>A0ABY7F740</accession>
<protein>
    <recommendedName>
        <fullName evidence="6">PHD-type domain-containing protein</fullName>
    </recommendedName>
</protein>
<dbReference type="Proteomes" id="UP001164746">
    <property type="component" value="Chromosome 10"/>
</dbReference>
<dbReference type="InterPro" id="IPR004875">
    <property type="entry name" value="DDE_SF_endonuclease_dom"/>
</dbReference>
<dbReference type="InterPro" id="IPR001965">
    <property type="entry name" value="Znf_PHD"/>
</dbReference>
<dbReference type="PROSITE" id="PS50016">
    <property type="entry name" value="ZF_PHD_2"/>
    <property type="match status" value="1"/>
</dbReference>
<dbReference type="InterPro" id="IPR019787">
    <property type="entry name" value="Znf_PHD-finger"/>
</dbReference>
<keyword evidence="2 4" id="KW-0863">Zinc-finger</keyword>
<keyword evidence="8" id="KW-1185">Reference proteome</keyword>
<gene>
    <name evidence="7" type="ORF">MAR_031421</name>
</gene>
<evidence type="ECO:0000313" key="7">
    <source>
        <dbReference type="EMBL" id="WAR16827.1"/>
    </source>
</evidence>
<evidence type="ECO:0000256" key="1">
    <source>
        <dbReference type="ARBA" id="ARBA00022723"/>
    </source>
</evidence>